<proteinExistence type="predicted"/>
<sequence length="282" mass="28563">MIAAVVAMAASAGASAAIQNAGVPAANGNSEGVFTAYGNGFAYTFDLAQAGFDSLFGTNTLLNNLVTNTNANLTGPATIEVLQKPANGIIYDLALPSFSDFLGQAGTAGIQFNLTFGDSVGTDRWLTTLQSPVGSAGPFANFDDIGAKFNTYAASVSTKMTSNGTATSAVATDGWAITTAADGDAYGALYGNNFGGSVAGLDNTGELGGAVNMAVLYGSTTIAPTAKAFTQDGQQIQARTYLADDGLWHLQIAAAVPEPETYAMLLAGLGLVGAIARRRRAA</sequence>
<evidence type="ECO:0000313" key="4">
    <source>
        <dbReference type="Proteomes" id="UP001595974"/>
    </source>
</evidence>
<evidence type="ECO:0000313" key="3">
    <source>
        <dbReference type="EMBL" id="MFC5768720.1"/>
    </source>
</evidence>
<keyword evidence="1" id="KW-0732">Signal</keyword>
<dbReference type="RefSeq" id="WP_385961071.1">
    <property type="nucleotide sequence ID" value="NZ_JBHSOG010000014.1"/>
</dbReference>
<dbReference type="EMBL" id="JBHSOG010000014">
    <property type="protein sequence ID" value="MFC5768720.1"/>
    <property type="molecule type" value="Genomic_DNA"/>
</dbReference>
<dbReference type="Pfam" id="PF07589">
    <property type="entry name" value="PEP-CTERM"/>
    <property type="match status" value="1"/>
</dbReference>
<dbReference type="NCBIfam" id="TIGR02595">
    <property type="entry name" value="PEP_CTERM"/>
    <property type="match status" value="1"/>
</dbReference>
<feature type="chain" id="PRO_5045378282" evidence="1">
    <location>
        <begin position="17"/>
        <end position="282"/>
    </location>
</feature>
<accession>A0ABW1AN61</accession>
<organism evidence="3 4">
    <name type="scientific">Thauera sinica</name>
    <dbReference type="NCBI Taxonomy" id="2665146"/>
    <lineage>
        <taxon>Bacteria</taxon>
        <taxon>Pseudomonadati</taxon>
        <taxon>Pseudomonadota</taxon>
        <taxon>Betaproteobacteria</taxon>
        <taxon>Rhodocyclales</taxon>
        <taxon>Zoogloeaceae</taxon>
        <taxon>Thauera</taxon>
    </lineage>
</organism>
<feature type="signal peptide" evidence="1">
    <location>
        <begin position="1"/>
        <end position="16"/>
    </location>
</feature>
<dbReference type="NCBIfam" id="NF035944">
    <property type="entry name" value="PEPxxWA-CTERM"/>
    <property type="match status" value="1"/>
</dbReference>
<keyword evidence="4" id="KW-1185">Reference proteome</keyword>
<evidence type="ECO:0000256" key="1">
    <source>
        <dbReference type="SAM" id="SignalP"/>
    </source>
</evidence>
<dbReference type="InterPro" id="IPR013424">
    <property type="entry name" value="Ice-binding_C"/>
</dbReference>
<evidence type="ECO:0000259" key="2">
    <source>
        <dbReference type="Pfam" id="PF07589"/>
    </source>
</evidence>
<reference evidence="4" key="1">
    <citation type="journal article" date="2019" name="Int. J. Syst. Evol. Microbiol.">
        <title>The Global Catalogue of Microorganisms (GCM) 10K type strain sequencing project: providing services to taxonomists for standard genome sequencing and annotation.</title>
        <authorList>
            <consortium name="The Broad Institute Genomics Platform"/>
            <consortium name="The Broad Institute Genome Sequencing Center for Infectious Disease"/>
            <person name="Wu L."/>
            <person name="Ma J."/>
        </authorList>
    </citation>
    <scope>NUCLEOTIDE SEQUENCE [LARGE SCALE GENOMIC DNA]</scope>
    <source>
        <strain evidence="4">SHR3</strain>
    </source>
</reference>
<gene>
    <name evidence="3" type="ORF">ACFPTN_04990</name>
</gene>
<comment type="caution">
    <text evidence="3">The sequence shown here is derived from an EMBL/GenBank/DDBJ whole genome shotgun (WGS) entry which is preliminary data.</text>
</comment>
<protein>
    <submittedName>
        <fullName evidence="3">PEP-CTERM sorting domain-containing protein</fullName>
    </submittedName>
</protein>
<name>A0ABW1AN61_9RHOO</name>
<feature type="domain" description="Ice-binding protein C-terminal" evidence="2">
    <location>
        <begin position="255"/>
        <end position="280"/>
    </location>
</feature>
<dbReference type="Proteomes" id="UP001595974">
    <property type="component" value="Unassembled WGS sequence"/>
</dbReference>